<dbReference type="PANTHER" id="PTHR45648:SF78">
    <property type="entry name" value="GDSL ESTERASE_LIPASE"/>
    <property type="match status" value="1"/>
</dbReference>
<name>A0A5J9VC25_9POAL</name>
<feature type="non-terminal residue" evidence="5">
    <location>
        <position position="1"/>
    </location>
</feature>
<dbReference type="Proteomes" id="UP000324897">
    <property type="component" value="Chromosome 1"/>
</dbReference>
<dbReference type="OrthoDB" id="1600564at2759"/>
<evidence type="ECO:0000256" key="4">
    <source>
        <dbReference type="SAM" id="SignalP"/>
    </source>
</evidence>
<keyword evidence="4" id="KW-0732">Signal</keyword>
<feature type="chain" id="PRO_5023878967" description="GDSL esterase/lipase" evidence="4">
    <location>
        <begin position="26"/>
        <end position="371"/>
    </location>
</feature>
<dbReference type="Gramene" id="TVU33633">
    <property type="protein sequence ID" value="TVU33633"/>
    <property type="gene ID" value="EJB05_25459"/>
</dbReference>
<gene>
    <name evidence="5" type="ORF">EJB05_25459</name>
</gene>
<protein>
    <recommendedName>
        <fullName evidence="7">GDSL esterase/lipase</fullName>
    </recommendedName>
</protein>
<keyword evidence="2" id="KW-0378">Hydrolase</keyword>
<keyword evidence="6" id="KW-1185">Reference proteome</keyword>
<dbReference type="CDD" id="cd01837">
    <property type="entry name" value="SGNH_plant_lipase_like"/>
    <property type="match status" value="1"/>
</dbReference>
<keyword evidence="3" id="KW-0442">Lipid degradation</keyword>
<dbReference type="Gene3D" id="3.40.50.1110">
    <property type="entry name" value="SGNH hydrolase"/>
    <property type="match status" value="1"/>
</dbReference>
<dbReference type="InterPro" id="IPR051058">
    <property type="entry name" value="GDSL_Est/Lipase"/>
</dbReference>
<dbReference type="InterPro" id="IPR001087">
    <property type="entry name" value="GDSL"/>
</dbReference>
<sequence>MAVQRDALLWLHLWAVAMAASGAAGSKVPAMFVFGDSTADVGNNDYLPESSARANFPHNGVDFPGGKPTGRFSNGLIGVDFLAFSMGLSKSPPPYLSLVANAANSSSSELMNMTKAAAAYMTGANFASGGSGVLDSTGNTINMTKQIEYFSDLKDQMITRLSANRVSALLSKSIFLISAGGNDAFDFFSQNRSLDSTGVQQFSEAVISTYDSHVKTLYNLGARILAVINVPLIGCCPYWRSQNPTGACIEPLNQLAKRLNDGLGDLFSNLSSEMEGMKYSIASSYELVSSLIENPQVAGFEEVKSACCGGGRLNAEEGCTPKSSCCSDRSKYLFWDLLHPTQATSKFAGLAFYDGPAQFVSPITFKQLVEA</sequence>
<evidence type="ECO:0000313" key="6">
    <source>
        <dbReference type="Proteomes" id="UP000324897"/>
    </source>
</evidence>
<dbReference type="EMBL" id="RWGY01000011">
    <property type="protein sequence ID" value="TVU33633.1"/>
    <property type="molecule type" value="Genomic_DNA"/>
</dbReference>
<dbReference type="InterPro" id="IPR036514">
    <property type="entry name" value="SGNH_hydro_sf"/>
</dbReference>
<evidence type="ECO:0000256" key="1">
    <source>
        <dbReference type="ARBA" id="ARBA00008668"/>
    </source>
</evidence>
<dbReference type="PANTHER" id="PTHR45648">
    <property type="entry name" value="GDSL LIPASE/ACYLHYDROLASE FAMILY PROTEIN (AFU_ORTHOLOGUE AFUA_4G14700)"/>
    <property type="match status" value="1"/>
</dbReference>
<proteinExistence type="inferred from homology"/>
<reference evidence="5 6" key="1">
    <citation type="journal article" date="2019" name="Sci. Rep.">
        <title>A high-quality genome of Eragrostis curvula grass provides insights into Poaceae evolution and supports new strategies to enhance forage quality.</title>
        <authorList>
            <person name="Carballo J."/>
            <person name="Santos B.A.C.M."/>
            <person name="Zappacosta D."/>
            <person name="Garbus I."/>
            <person name="Selva J.P."/>
            <person name="Gallo C.A."/>
            <person name="Diaz A."/>
            <person name="Albertini E."/>
            <person name="Caccamo M."/>
            <person name="Echenique V."/>
        </authorList>
    </citation>
    <scope>NUCLEOTIDE SEQUENCE [LARGE SCALE GENOMIC DNA]</scope>
    <source>
        <strain evidence="6">cv. Victoria</strain>
        <tissue evidence="5">Leaf</tissue>
    </source>
</reference>
<feature type="signal peptide" evidence="4">
    <location>
        <begin position="1"/>
        <end position="25"/>
    </location>
</feature>
<comment type="caution">
    <text evidence="5">The sequence shown here is derived from an EMBL/GenBank/DDBJ whole genome shotgun (WGS) entry which is preliminary data.</text>
</comment>
<dbReference type="Pfam" id="PF00657">
    <property type="entry name" value="Lipase_GDSL"/>
    <property type="match status" value="1"/>
</dbReference>
<dbReference type="AlphaFoldDB" id="A0A5J9VC25"/>
<keyword evidence="3" id="KW-0443">Lipid metabolism</keyword>
<organism evidence="5 6">
    <name type="scientific">Eragrostis curvula</name>
    <name type="common">weeping love grass</name>
    <dbReference type="NCBI Taxonomy" id="38414"/>
    <lineage>
        <taxon>Eukaryota</taxon>
        <taxon>Viridiplantae</taxon>
        <taxon>Streptophyta</taxon>
        <taxon>Embryophyta</taxon>
        <taxon>Tracheophyta</taxon>
        <taxon>Spermatophyta</taxon>
        <taxon>Magnoliopsida</taxon>
        <taxon>Liliopsida</taxon>
        <taxon>Poales</taxon>
        <taxon>Poaceae</taxon>
        <taxon>PACMAD clade</taxon>
        <taxon>Chloridoideae</taxon>
        <taxon>Eragrostideae</taxon>
        <taxon>Eragrostidinae</taxon>
        <taxon>Eragrostis</taxon>
    </lineage>
</organism>
<evidence type="ECO:0000256" key="3">
    <source>
        <dbReference type="ARBA" id="ARBA00022963"/>
    </source>
</evidence>
<evidence type="ECO:0000256" key="2">
    <source>
        <dbReference type="ARBA" id="ARBA00022801"/>
    </source>
</evidence>
<dbReference type="InterPro" id="IPR035669">
    <property type="entry name" value="SGNH_plant_lipase-like"/>
</dbReference>
<comment type="similarity">
    <text evidence="1">Belongs to the 'GDSL' lipolytic enzyme family.</text>
</comment>
<dbReference type="GO" id="GO:0016788">
    <property type="term" value="F:hydrolase activity, acting on ester bonds"/>
    <property type="evidence" value="ECO:0007669"/>
    <property type="project" value="InterPro"/>
</dbReference>
<evidence type="ECO:0000313" key="5">
    <source>
        <dbReference type="EMBL" id="TVU33633.1"/>
    </source>
</evidence>
<dbReference type="GO" id="GO:0016042">
    <property type="term" value="P:lipid catabolic process"/>
    <property type="evidence" value="ECO:0007669"/>
    <property type="project" value="UniProtKB-KW"/>
</dbReference>
<accession>A0A5J9VC25</accession>
<evidence type="ECO:0008006" key="7">
    <source>
        <dbReference type="Google" id="ProtNLM"/>
    </source>
</evidence>
<dbReference type="SUPFAM" id="SSF52266">
    <property type="entry name" value="SGNH hydrolase"/>
    <property type="match status" value="1"/>
</dbReference>